<proteinExistence type="predicted"/>
<dbReference type="EMBL" id="FMTE01000006">
    <property type="protein sequence ID" value="SCW39523.1"/>
    <property type="molecule type" value="Genomic_DNA"/>
</dbReference>
<evidence type="ECO:0000313" key="2">
    <source>
        <dbReference type="Proteomes" id="UP000199262"/>
    </source>
</evidence>
<keyword evidence="1" id="KW-0449">Lipoprotein</keyword>
<dbReference type="Proteomes" id="UP000199262">
    <property type="component" value="Unassembled WGS sequence"/>
</dbReference>
<sequence length="58" mass="6579">MYAVLDYNESDLQELGLILNSNVCSIKNIANKIMQNAGIEFQFRFEAIIKLSIAKKIT</sequence>
<accession>A0A1G4Q4K5</accession>
<reference evidence="2" key="1">
    <citation type="submission" date="2016-10" db="EMBL/GenBank/DDBJ databases">
        <authorList>
            <person name="Varghese N."/>
            <person name="Submissions S."/>
        </authorList>
    </citation>
    <scope>NUCLEOTIDE SEQUENCE [LARGE SCALE GENOMIC DNA]</scope>
    <source>
        <strain evidence="2">ATCC 51557</strain>
    </source>
</reference>
<keyword evidence="2" id="KW-1185">Reference proteome</keyword>
<dbReference type="Gene3D" id="1.10.3160.10">
    <property type="entry name" value="Bbcrasp-1"/>
    <property type="match status" value="1"/>
</dbReference>
<evidence type="ECO:0000313" key="1">
    <source>
        <dbReference type="EMBL" id="SCW39523.1"/>
    </source>
</evidence>
<dbReference type="Pfam" id="PF05714">
    <property type="entry name" value="PFam54_60"/>
    <property type="match status" value="1"/>
</dbReference>
<protein>
    <submittedName>
        <fullName evidence="1">Lipoprotein</fullName>
    </submittedName>
</protein>
<name>A0A1G4Q4K5_BORJA</name>
<organism evidence="1 2">
    <name type="scientific">Borreliella japonica</name>
    <name type="common">Borrelia japonica</name>
    <dbReference type="NCBI Taxonomy" id="34095"/>
    <lineage>
        <taxon>Bacteria</taxon>
        <taxon>Pseudomonadati</taxon>
        <taxon>Spirochaetota</taxon>
        <taxon>Spirochaetia</taxon>
        <taxon>Spirochaetales</taxon>
        <taxon>Borreliaceae</taxon>
        <taxon>Borreliella</taxon>
    </lineage>
</organism>
<dbReference type="AlphaFoldDB" id="A0A1G4Q4K5"/>
<gene>
    <name evidence="1" type="ORF">SAMN02983004_00916</name>
</gene>
<dbReference type="InterPro" id="IPR008421">
    <property type="entry name" value="Borrelia_lipoprotein_PFam54/60"/>
</dbReference>